<evidence type="ECO:0000256" key="1">
    <source>
        <dbReference type="ARBA" id="ARBA00004123"/>
    </source>
</evidence>
<evidence type="ECO:0000256" key="3">
    <source>
        <dbReference type="ARBA" id="ARBA00022737"/>
    </source>
</evidence>
<dbReference type="PANTHER" id="PTHR45718">
    <property type="entry name" value="TRANSCRIPTIONAL ACTIVATOR CUBITUS INTERRUPTUS"/>
    <property type="match status" value="1"/>
</dbReference>
<keyword evidence="11" id="KW-1185">Reference proteome</keyword>
<dbReference type="InterPro" id="IPR043359">
    <property type="entry name" value="GLI-like"/>
</dbReference>
<dbReference type="Proteomes" id="UP001595075">
    <property type="component" value="Unassembled WGS sequence"/>
</dbReference>
<dbReference type="InterPro" id="IPR056436">
    <property type="entry name" value="Znf-C2H2_ZIC1-5/GLI1-3-like"/>
</dbReference>
<sequence length="379" mass="41934">MDDYDSSPPESPLSSVASAFDYDNDPSDPEQGTAIVLPKEEQEKLDMTLDASYKAALPKFPDAMSISSDSEGEIPLSPASRLDDDDVHEQVTKCIWLHCKAGNQGNMDKLVDHIHNEHIESGSRGKGYMCLWGDCARKGLPHASAYALKAHMRSHTREKPFYCTLPECDRAFTRSDALAKHHRTVHETEALRPSDPIPKSMSAAHKNQRLKPKEAQPEGQPLGAPHANGTTNGNGPLGPAGWTSSYATELAFTAEEEARGSKRLYYLLRNEIQWAEEEGESLKKQAEAMEELRKTEWQEKEILLQQTMDTEVSWQERRRLVLEGAINLPTSEAIRIAALRAGSSAGSPPNIEPSSPSPMVRSFESTRDAAEVLAGMRQE</sequence>
<name>A0ABR4CB16_9HELO</name>
<feature type="region of interest" description="Disordered" evidence="8">
    <location>
        <begin position="183"/>
        <end position="241"/>
    </location>
</feature>
<evidence type="ECO:0000256" key="7">
    <source>
        <dbReference type="PROSITE-ProRule" id="PRU00042"/>
    </source>
</evidence>
<dbReference type="PROSITE" id="PS50157">
    <property type="entry name" value="ZINC_FINGER_C2H2_2"/>
    <property type="match status" value="1"/>
</dbReference>
<comment type="subcellular location">
    <subcellularLocation>
        <location evidence="1">Nucleus</location>
    </subcellularLocation>
</comment>
<feature type="compositionally biased region" description="Low complexity" evidence="8">
    <location>
        <begin position="347"/>
        <end position="358"/>
    </location>
</feature>
<evidence type="ECO:0000256" key="5">
    <source>
        <dbReference type="ARBA" id="ARBA00022833"/>
    </source>
</evidence>
<evidence type="ECO:0000313" key="11">
    <source>
        <dbReference type="Proteomes" id="UP001595075"/>
    </source>
</evidence>
<dbReference type="EMBL" id="JAZHXI010000010">
    <property type="protein sequence ID" value="KAL2067121.1"/>
    <property type="molecule type" value="Genomic_DNA"/>
</dbReference>
<feature type="domain" description="C2H2-type" evidence="9">
    <location>
        <begin position="161"/>
        <end position="191"/>
    </location>
</feature>
<feature type="compositionally biased region" description="Basic and acidic residues" evidence="8">
    <location>
        <begin position="183"/>
        <end position="192"/>
    </location>
</feature>
<evidence type="ECO:0000256" key="6">
    <source>
        <dbReference type="ARBA" id="ARBA00023242"/>
    </source>
</evidence>
<proteinExistence type="predicted"/>
<dbReference type="Gene3D" id="3.30.160.60">
    <property type="entry name" value="Classic Zinc Finger"/>
    <property type="match status" value="2"/>
</dbReference>
<evidence type="ECO:0000259" key="9">
    <source>
        <dbReference type="PROSITE" id="PS50157"/>
    </source>
</evidence>
<keyword evidence="6" id="KW-0539">Nucleus</keyword>
<evidence type="ECO:0000256" key="4">
    <source>
        <dbReference type="ARBA" id="ARBA00022771"/>
    </source>
</evidence>
<keyword evidence="5" id="KW-0862">Zinc</keyword>
<keyword evidence="3" id="KW-0677">Repeat</keyword>
<feature type="region of interest" description="Disordered" evidence="8">
    <location>
        <begin position="342"/>
        <end position="365"/>
    </location>
</feature>
<feature type="region of interest" description="Disordered" evidence="8">
    <location>
        <begin position="1"/>
        <end position="41"/>
    </location>
</feature>
<comment type="caution">
    <text evidence="10">The sequence shown here is derived from an EMBL/GenBank/DDBJ whole genome shotgun (WGS) entry which is preliminary data.</text>
</comment>
<dbReference type="PANTHER" id="PTHR45718:SF4">
    <property type="entry name" value="TRANSCRIPTIONAL ACTIVATOR CUBITUS INTERRUPTUS"/>
    <property type="match status" value="1"/>
</dbReference>
<reference evidence="10 11" key="1">
    <citation type="journal article" date="2024" name="Commun. Biol.">
        <title>Comparative genomic analysis of thermophilic fungi reveals convergent evolutionary adaptations and gene losses.</title>
        <authorList>
            <person name="Steindorff A.S."/>
            <person name="Aguilar-Pontes M.V."/>
            <person name="Robinson A.J."/>
            <person name="Andreopoulos B."/>
            <person name="LaButti K."/>
            <person name="Kuo A."/>
            <person name="Mondo S."/>
            <person name="Riley R."/>
            <person name="Otillar R."/>
            <person name="Haridas S."/>
            <person name="Lipzen A."/>
            <person name="Grimwood J."/>
            <person name="Schmutz J."/>
            <person name="Clum A."/>
            <person name="Reid I.D."/>
            <person name="Moisan M.C."/>
            <person name="Butler G."/>
            <person name="Nguyen T.T.M."/>
            <person name="Dewar K."/>
            <person name="Conant G."/>
            <person name="Drula E."/>
            <person name="Henrissat B."/>
            <person name="Hansel C."/>
            <person name="Singer S."/>
            <person name="Hutchinson M.I."/>
            <person name="de Vries R.P."/>
            <person name="Natvig D.O."/>
            <person name="Powell A.J."/>
            <person name="Tsang A."/>
            <person name="Grigoriev I.V."/>
        </authorList>
    </citation>
    <scope>NUCLEOTIDE SEQUENCE [LARGE SCALE GENOMIC DNA]</scope>
    <source>
        <strain evidence="10 11">CBS 494.80</strain>
    </source>
</reference>
<gene>
    <name evidence="10" type="ORF">VTL71DRAFT_1545</name>
</gene>
<dbReference type="SMART" id="SM00355">
    <property type="entry name" value="ZnF_C2H2"/>
    <property type="match status" value="2"/>
</dbReference>
<dbReference type="PROSITE" id="PS00028">
    <property type="entry name" value="ZINC_FINGER_C2H2_1"/>
    <property type="match status" value="1"/>
</dbReference>
<feature type="compositionally biased region" description="Low complexity" evidence="8">
    <location>
        <begin position="227"/>
        <end position="241"/>
    </location>
</feature>
<keyword evidence="2" id="KW-0479">Metal-binding</keyword>
<dbReference type="InterPro" id="IPR013087">
    <property type="entry name" value="Znf_C2H2_type"/>
</dbReference>
<accession>A0ABR4CB16</accession>
<organism evidence="10 11">
    <name type="scientific">Oculimacula yallundae</name>
    <dbReference type="NCBI Taxonomy" id="86028"/>
    <lineage>
        <taxon>Eukaryota</taxon>
        <taxon>Fungi</taxon>
        <taxon>Dikarya</taxon>
        <taxon>Ascomycota</taxon>
        <taxon>Pezizomycotina</taxon>
        <taxon>Leotiomycetes</taxon>
        <taxon>Helotiales</taxon>
        <taxon>Ploettnerulaceae</taxon>
        <taxon>Oculimacula</taxon>
    </lineage>
</organism>
<dbReference type="Pfam" id="PF23561">
    <property type="entry name" value="zf-C2H2_15"/>
    <property type="match status" value="1"/>
</dbReference>
<protein>
    <recommendedName>
        <fullName evidence="9">C2H2-type domain-containing protein</fullName>
    </recommendedName>
</protein>
<dbReference type="SUPFAM" id="SSF57667">
    <property type="entry name" value="beta-beta-alpha zinc fingers"/>
    <property type="match status" value="1"/>
</dbReference>
<dbReference type="InterPro" id="IPR036236">
    <property type="entry name" value="Znf_C2H2_sf"/>
</dbReference>
<evidence type="ECO:0000313" key="10">
    <source>
        <dbReference type="EMBL" id="KAL2067121.1"/>
    </source>
</evidence>
<keyword evidence="4 7" id="KW-0863">Zinc-finger</keyword>
<evidence type="ECO:0000256" key="2">
    <source>
        <dbReference type="ARBA" id="ARBA00022723"/>
    </source>
</evidence>
<evidence type="ECO:0000256" key="8">
    <source>
        <dbReference type="SAM" id="MobiDB-lite"/>
    </source>
</evidence>